<evidence type="ECO:0000256" key="6">
    <source>
        <dbReference type="ARBA" id="ARBA00022723"/>
    </source>
</evidence>
<feature type="domain" description="Post-SET" evidence="9">
    <location>
        <begin position="261"/>
        <end position="277"/>
    </location>
</feature>
<keyword evidence="4" id="KW-0808">Transferase</keyword>
<keyword evidence="7" id="KW-0862">Zinc</keyword>
<evidence type="ECO:0000256" key="4">
    <source>
        <dbReference type="ARBA" id="ARBA00022679"/>
    </source>
</evidence>
<dbReference type="PANTHER" id="PTHR46223">
    <property type="entry name" value="HISTONE-LYSINE N-METHYLTRANSFERASE SUV39H"/>
    <property type="match status" value="1"/>
</dbReference>
<dbReference type="InterPro" id="IPR050973">
    <property type="entry name" value="H3K9_Histone-Lys_N-MTase"/>
</dbReference>
<keyword evidence="11" id="KW-1185">Reference proteome</keyword>
<dbReference type="SUPFAM" id="SSF82199">
    <property type="entry name" value="SET domain"/>
    <property type="match status" value="1"/>
</dbReference>
<dbReference type="PANTHER" id="PTHR46223:SF3">
    <property type="entry name" value="HISTONE-LYSINE N-METHYLTRANSFERASE SET-23"/>
    <property type="match status" value="1"/>
</dbReference>
<dbReference type="GO" id="GO:0046872">
    <property type="term" value="F:metal ion binding"/>
    <property type="evidence" value="ECO:0007669"/>
    <property type="project" value="UniProtKB-KW"/>
</dbReference>
<sequence length="281" mass="30500">MAQTDWHAFRRRWRRDGARALGAVPPPLAAPLRCVALAAPFCDFADAVAVARCSRAARGAARQVVAAIRRDASRGGARPVPVVGRPPLPAPPFPEGFRYARKLVLPRYNNFAGAEHDVHAEVRVAWLAAKKCWGLVAGEHIPKGRRVVDYTGAVVSRTAARERERAEFEAGRPTYILSVVEHSRDESVAAWRTTVDATDRGGVARFVNHSCAPNCEVVPTRSTRGQFLPTLALVTLKDVAVGVELAFDYAGGAPDDAVEDSRTECFCGASACRGWLLRHVE</sequence>
<dbReference type="EMBL" id="CAKKNE010000001">
    <property type="protein sequence ID" value="CAH0364610.1"/>
    <property type="molecule type" value="Genomic_DNA"/>
</dbReference>
<dbReference type="GO" id="GO:0032259">
    <property type="term" value="P:methylation"/>
    <property type="evidence" value="ECO:0007669"/>
    <property type="project" value="UniProtKB-KW"/>
</dbReference>
<evidence type="ECO:0000256" key="3">
    <source>
        <dbReference type="ARBA" id="ARBA00022603"/>
    </source>
</evidence>
<dbReference type="SMART" id="SM00317">
    <property type="entry name" value="SET"/>
    <property type="match status" value="1"/>
</dbReference>
<keyword evidence="2" id="KW-0158">Chromosome</keyword>
<proteinExistence type="predicted"/>
<dbReference type="Proteomes" id="UP000789595">
    <property type="component" value="Unassembled WGS sequence"/>
</dbReference>
<evidence type="ECO:0000313" key="11">
    <source>
        <dbReference type="Proteomes" id="UP000789595"/>
    </source>
</evidence>
<keyword evidence="3" id="KW-0489">Methyltransferase</keyword>
<keyword evidence="5" id="KW-0949">S-adenosyl-L-methionine</keyword>
<evidence type="ECO:0000256" key="1">
    <source>
        <dbReference type="ARBA" id="ARBA00004286"/>
    </source>
</evidence>
<dbReference type="Pfam" id="PF00856">
    <property type="entry name" value="SET"/>
    <property type="match status" value="1"/>
</dbReference>
<dbReference type="Gene3D" id="2.170.270.10">
    <property type="entry name" value="SET domain"/>
    <property type="match status" value="1"/>
</dbReference>
<protein>
    <recommendedName>
        <fullName evidence="12">SET domain-containing protein</fullName>
    </recommendedName>
</protein>
<evidence type="ECO:0000259" key="9">
    <source>
        <dbReference type="PROSITE" id="PS50868"/>
    </source>
</evidence>
<dbReference type="GO" id="GO:0008168">
    <property type="term" value="F:methyltransferase activity"/>
    <property type="evidence" value="ECO:0007669"/>
    <property type="project" value="UniProtKB-KW"/>
</dbReference>
<name>A0A8J2S6D2_9STRA</name>
<dbReference type="PROSITE" id="PS50280">
    <property type="entry name" value="SET"/>
    <property type="match status" value="1"/>
</dbReference>
<accession>A0A8J2S6D2</accession>
<dbReference type="PROSITE" id="PS50868">
    <property type="entry name" value="POST_SET"/>
    <property type="match status" value="1"/>
</dbReference>
<feature type="domain" description="SET" evidence="8">
    <location>
        <begin position="120"/>
        <end position="250"/>
    </location>
</feature>
<dbReference type="OrthoDB" id="59296at2759"/>
<evidence type="ECO:0000256" key="7">
    <source>
        <dbReference type="ARBA" id="ARBA00022833"/>
    </source>
</evidence>
<dbReference type="AlphaFoldDB" id="A0A8J2S6D2"/>
<comment type="subcellular location">
    <subcellularLocation>
        <location evidence="1">Chromosome</location>
    </subcellularLocation>
</comment>
<reference evidence="10" key="1">
    <citation type="submission" date="2021-11" db="EMBL/GenBank/DDBJ databases">
        <authorList>
            <consortium name="Genoscope - CEA"/>
            <person name="William W."/>
        </authorList>
    </citation>
    <scope>NUCLEOTIDE SEQUENCE</scope>
</reference>
<evidence type="ECO:0008006" key="12">
    <source>
        <dbReference type="Google" id="ProtNLM"/>
    </source>
</evidence>
<organism evidence="10 11">
    <name type="scientific">Pelagomonas calceolata</name>
    <dbReference type="NCBI Taxonomy" id="35677"/>
    <lineage>
        <taxon>Eukaryota</taxon>
        <taxon>Sar</taxon>
        <taxon>Stramenopiles</taxon>
        <taxon>Ochrophyta</taxon>
        <taxon>Pelagophyceae</taxon>
        <taxon>Pelagomonadales</taxon>
        <taxon>Pelagomonadaceae</taxon>
        <taxon>Pelagomonas</taxon>
    </lineage>
</organism>
<evidence type="ECO:0000313" key="10">
    <source>
        <dbReference type="EMBL" id="CAH0364610.1"/>
    </source>
</evidence>
<dbReference type="InterPro" id="IPR001214">
    <property type="entry name" value="SET_dom"/>
</dbReference>
<gene>
    <name evidence="10" type="ORF">PECAL_1P09800</name>
</gene>
<dbReference type="InterPro" id="IPR003616">
    <property type="entry name" value="Post-SET_dom"/>
</dbReference>
<dbReference type="InterPro" id="IPR046341">
    <property type="entry name" value="SET_dom_sf"/>
</dbReference>
<keyword evidence="6" id="KW-0479">Metal-binding</keyword>
<evidence type="ECO:0000256" key="2">
    <source>
        <dbReference type="ARBA" id="ARBA00022454"/>
    </source>
</evidence>
<comment type="caution">
    <text evidence="10">The sequence shown here is derived from an EMBL/GenBank/DDBJ whole genome shotgun (WGS) entry which is preliminary data.</text>
</comment>
<evidence type="ECO:0000256" key="5">
    <source>
        <dbReference type="ARBA" id="ARBA00022691"/>
    </source>
</evidence>
<evidence type="ECO:0000259" key="8">
    <source>
        <dbReference type="PROSITE" id="PS50280"/>
    </source>
</evidence>
<dbReference type="GO" id="GO:0005694">
    <property type="term" value="C:chromosome"/>
    <property type="evidence" value="ECO:0007669"/>
    <property type="project" value="UniProtKB-SubCell"/>
</dbReference>